<feature type="domain" description="Thioester reductase (TE)" evidence="12">
    <location>
        <begin position="21"/>
        <end position="290"/>
    </location>
</feature>
<dbReference type="AlphaFoldDB" id="A0A6J1QFK6"/>
<evidence type="ECO:0000256" key="5">
    <source>
        <dbReference type="ARBA" id="ARBA00022857"/>
    </source>
</evidence>
<keyword evidence="3 10" id="KW-0444">Lipid biosynthesis</keyword>
<evidence type="ECO:0000256" key="3">
    <source>
        <dbReference type="ARBA" id="ARBA00022516"/>
    </source>
</evidence>
<keyword evidence="10" id="KW-0560">Oxidoreductase</keyword>
<evidence type="ECO:0000313" key="13">
    <source>
        <dbReference type="Proteomes" id="UP000504618"/>
    </source>
</evidence>
<dbReference type="RefSeq" id="XP_024881134.1">
    <property type="nucleotide sequence ID" value="XM_025025366.1"/>
</dbReference>
<keyword evidence="8 10" id="KW-0472">Membrane</keyword>
<dbReference type="Gene3D" id="3.40.50.720">
    <property type="entry name" value="NAD(P)-binding Rossmann-like Domain"/>
    <property type="match status" value="1"/>
</dbReference>
<comment type="catalytic activity">
    <reaction evidence="9 10">
        <text>a long-chain fatty acyl-CoA + 2 NADPH + 2 H(+) = a long-chain primary fatty alcohol + 2 NADP(+) + CoA</text>
        <dbReference type="Rhea" id="RHEA:52716"/>
        <dbReference type="ChEBI" id="CHEBI:15378"/>
        <dbReference type="ChEBI" id="CHEBI:57287"/>
        <dbReference type="ChEBI" id="CHEBI:57783"/>
        <dbReference type="ChEBI" id="CHEBI:58349"/>
        <dbReference type="ChEBI" id="CHEBI:77396"/>
        <dbReference type="ChEBI" id="CHEBI:83139"/>
        <dbReference type="EC" id="1.2.1.84"/>
    </reaction>
</comment>
<evidence type="ECO:0000259" key="11">
    <source>
        <dbReference type="Pfam" id="PF03015"/>
    </source>
</evidence>
<evidence type="ECO:0000256" key="6">
    <source>
        <dbReference type="ARBA" id="ARBA00022989"/>
    </source>
</evidence>
<dbReference type="InterPro" id="IPR026055">
    <property type="entry name" value="FAR"/>
</dbReference>
<comment type="subcellular location">
    <subcellularLocation>
        <location evidence="1">Membrane</location>
        <topology evidence="1">Multi-pass membrane protein</topology>
    </subcellularLocation>
</comment>
<feature type="domain" description="Fatty acyl-CoA reductase C-terminal" evidence="11">
    <location>
        <begin position="364"/>
        <end position="455"/>
    </location>
</feature>
<evidence type="ECO:0000313" key="14">
    <source>
        <dbReference type="RefSeq" id="XP_024881134.1"/>
    </source>
</evidence>
<dbReference type="EC" id="1.2.1.84" evidence="10"/>
<accession>A0A6J1QFK6</accession>
<dbReference type="Pfam" id="PF07993">
    <property type="entry name" value="NAD_binding_4"/>
    <property type="match status" value="1"/>
</dbReference>
<dbReference type="Pfam" id="PF03015">
    <property type="entry name" value="Sterile"/>
    <property type="match status" value="1"/>
</dbReference>
<dbReference type="GO" id="GO:0035336">
    <property type="term" value="P:long-chain fatty-acyl-CoA metabolic process"/>
    <property type="evidence" value="ECO:0007669"/>
    <property type="project" value="TreeGrafter"/>
</dbReference>
<comment type="similarity">
    <text evidence="2 10">Belongs to the fatty acyl-CoA reductase family.</text>
</comment>
<dbReference type="GO" id="GO:0080019">
    <property type="term" value="F:alcohol-forming very long-chain fatty acyl-CoA reductase activity"/>
    <property type="evidence" value="ECO:0007669"/>
    <property type="project" value="InterPro"/>
</dbReference>
<evidence type="ECO:0000256" key="9">
    <source>
        <dbReference type="ARBA" id="ARBA00052530"/>
    </source>
</evidence>
<feature type="transmembrane region" description="Helical" evidence="10">
    <location>
        <begin position="354"/>
        <end position="377"/>
    </location>
</feature>
<dbReference type="InterPro" id="IPR036291">
    <property type="entry name" value="NAD(P)-bd_dom_sf"/>
</dbReference>
<evidence type="ECO:0000256" key="7">
    <source>
        <dbReference type="ARBA" id="ARBA00023098"/>
    </source>
</evidence>
<keyword evidence="4 10" id="KW-0812">Transmembrane</keyword>
<sequence length="498" mass="58255">MEIEARRTPIQSFYAGQSIFITGGTGFVGKVLIEKLLRSCPDISTIYLLIRSKKDKCPKSRLDEMFKTPLFDRVKKEVPNFRKKIVPIIGNLVIEDFGLSESDNNTLINQVSIIFHLAANVRFNENIKSSTIINVNATATILKLAKHMPNLKSFIHVSTAYANCHVEHIEERFYSYPINHKDLIMFTRYLNKNVIEKKISRIISRWPNTYTFTKAIAEDLLRDESGDLPVGIFRPAIVLSSANEPFVGWMENMFGPLGLIVPSLLGITRFYHYNPDFRADIVPVDFTVNALIASSWEVFNQFRRGKDTLIYNFVSPVDGPTWHKYAYTLFDINKMYPLHDAIYFPLAFYFQRKIPYRICVWLGHFLPALLIDAINICMNRNPRMWKLCKKVDKFSNAIQPFCNNEWNFSTDNVQAMWSHLSEDDQQLFNFSMVGFDWTKYLIDHYMGLRLYLLNEDDSSLQISRIKYRRFYWIHQTLKIIFTFAVFWTVWIVFTIICT</sequence>
<dbReference type="GeneID" id="112460605"/>
<gene>
    <name evidence="14" type="primary">LOC112460605</name>
</gene>
<evidence type="ECO:0000259" key="12">
    <source>
        <dbReference type="Pfam" id="PF07993"/>
    </source>
</evidence>
<evidence type="ECO:0000256" key="2">
    <source>
        <dbReference type="ARBA" id="ARBA00005928"/>
    </source>
</evidence>
<dbReference type="GO" id="GO:0102965">
    <property type="term" value="F:alcohol-forming long-chain fatty acyl-CoA reductase activity"/>
    <property type="evidence" value="ECO:0007669"/>
    <property type="project" value="UniProtKB-EC"/>
</dbReference>
<dbReference type="PANTHER" id="PTHR11011:SF60">
    <property type="entry name" value="FATTY ACYL-COA REDUCTASE-RELATED"/>
    <property type="match status" value="1"/>
</dbReference>
<evidence type="ECO:0000256" key="1">
    <source>
        <dbReference type="ARBA" id="ARBA00004141"/>
    </source>
</evidence>
<organism evidence="13 14">
    <name type="scientific">Temnothorax curvispinosus</name>
    <dbReference type="NCBI Taxonomy" id="300111"/>
    <lineage>
        <taxon>Eukaryota</taxon>
        <taxon>Metazoa</taxon>
        <taxon>Ecdysozoa</taxon>
        <taxon>Arthropoda</taxon>
        <taxon>Hexapoda</taxon>
        <taxon>Insecta</taxon>
        <taxon>Pterygota</taxon>
        <taxon>Neoptera</taxon>
        <taxon>Endopterygota</taxon>
        <taxon>Hymenoptera</taxon>
        <taxon>Apocrita</taxon>
        <taxon>Aculeata</taxon>
        <taxon>Formicoidea</taxon>
        <taxon>Formicidae</taxon>
        <taxon>Myrmicinae</taxon>
        <taxon>Temnothorax</taxon>
    </lineage>
</organism>
<evidence type="ECO:0000256" key="10">
    <source>
        <dbReference type="RuleBase" id="RU363097"/>
    </source>
</evidence>
<dbReference type="CDD" id="cd09071">
    <property type="entry name" value="FAR_C"/>
    <property type="match status" value="1"/>
</dbReference>
<keyword evidence="5 10" id="KW-0521">NADP</keyword>
<evidence type="ECO:0000256" key="4">
    <source>
        <dbReference type="ARBA" id="ARBA00022692"/>
    </source>
</evidence>
<dbReference type="SUPFAM" id="SSF51735">
    <property type="entry name" value="NAD(P)-binding Rossmann-fold domains"/>
    <property type="match status" value="1"/>
</dbReference>
<feature type="transmembrane region" description="Helical" evidence="10">
    <location>
        <begin position="476"/>
        <end position="496"/>
    </location>
</feature>
<name>A0A6J1QFK6_9HYME</name>
<keyword evidence="13" id="KW-1185">Reference proteome</keyword>
<dbReference type="OrthoDB" id="429813at2759"/>
<protein>
    <recommendedName>
        <fullName evidence="10">Fatty acyl-CoA reductase</fullName>
        <ecNumber evidence="10">1.2.1.84</ecNumber>
    </recommendedName>
</protein>
<dbReference type="PANTHER" id="PTHR11011">
    <property type="entry name" value="MALE STERILITY PROTEIN 2-RELATED"/>
    <property type="match status" value="1"/>
</dbReference>
<dbReference type="InterPro" id="IPR033640">
    <property type="entry name" value="FAR_C"/>
</dbReference>
<reference evidence="14" key="1">
    <citation type="submission" date="2025-08" db="UniProtKB">
        <authorList>
            <consortium name="RefSeq"/>
        </authorList>
    </citation>
    <scope>IDENTIFICATION</scope>
    <source>
        <tissue evidence="14">Whole body</tissue>
    </source>
</reference>
<dbReference type="GO" id="GO:0016020">
    <property type="term" value="C:membrane"/>
    <property type="evidence" value="ECO:0007669"/>
    <property type="project" value="UniProtKB-SubCell"/>
</dbReference>
<dbReference type="CDD" id="cd05236">
    <property type="entry name" value="FAR-N_SDR_e"/>
    <property type="match status" value="1"/>
</dbReference>
<proteinExistence type="inferred from homology"/>
<keyword evidence="6 10" id="KW-1133">Transmembrane helix</keyword>
<evidence type="ECO:0000256" key="8">
    <source>
        <dbReference type="ARBA" id="ARBA00023136"/>
    </source>
</evidence>
<dbReference type="FunFam" id="3.40.50.720:FF:000143">
    <property type="entry name" value="Fatty acyl-CoA reductase"/>
    <property type="match status" value="1"/>
</dbReference>
<comment type="function">
    <text evidence="10">Catalyzes the reduction of fatty acyl-CoA to fatty alcohols.</text>
</comment>
<dbReference type="GO" id="GO:0005777">
    <property type="term" value="C:peroxisome"/>
    <property type="evidence" value="ECO:0007669"/>
    <property type="project" value="TreeGrafter"/>
</dbReference>
<keyword evidence="7 10" id="KW-0443">Lipid metabolism</keyword>
<dbReference type="InterPro" id="IPR013120">
    <property type="entry name" value="FAR_NAD-bd"/>
</dbReference>
<dbReference type="Proteomes" id="UP000504618">
    <property type="component" value="Unplaced"/>
</dbReference>